<dbReference type="AlphaFoldDB" id="A0ABD2QCE7"/>
<sequence length="58" mass="6866">QHELTNGRSGVCLRENRVLVADRITEMLSQRWRRVETDIEKKVVANRERKLIAQHVLN</sequence>
<gene>
    <name evidence="1" type="ORF">Ciccas_004125</name>
</gene>
<reference evidence="1 2" key="1">
    <citation type="submission" date="2024-11" db="EMBL/GenBank/DDBJ databases">
        <title>Adaptive evolution of stress response genes in parasites aligns with host niche diversity.</title>
        <authorList>
            <person name="Hahn C."/>
            <person name="Resl P."/>
        </authorList>
    </citation>
    <scope>NUCLEOTIDE SEQUENCE [LARGE SCALE GENOMIC DNA]</scope>
    <source>
        <strain evidence="1">EGGRZ-B1_66</strain>
        <tissue evidence="1">Body</tissue>
    </source>
</reference>
<accession>A0ABD2QCE7</accession>
<comment type="caution">
    <text evidence="1">The sequence shown here is derived from an EMBL/GenBank/DDBJ whole genome shotgun (WGS) entry which is preliminary data.</text>
</comment>
<proteinExistence type="predicted"/>
<evidence type="ECO:0000313" key="2">
    <source>
        <dbReference type="Proteomes" id="UP001626550"/>
    </source>
</evidence>
<feature type="non-terminal residue" evidence="1">
    <location>
        <position position="1"/>
    </location>
</feature>
<evidence type="ECO:0000313" key="1">
    <source>
        <dbReference type="EMBL" id="KAL3317229.1"/>
    </source>
</evidence>
<organism evidence="1 2">
    <name type="scientific">Cichlidogyrus casuarinus</name>
    <dbReference type="NCBI Taxonomy" id="1844966"/>
    <lineage>
        <taxon>Eukaryota</taxon>
        <taxon>Metazoa</taxon>
        <taxon>Spiralia</taxon>
        <taxon>Lophotrochozoa</taxon>
        <taxon>Platyhelminthes</taxon>
        <taxon>Monogenea</taxon>
        <taxon>Monopisthocotylea</taxon>
        <taxon>Dactylogyridea</taxon>
        <taxon>Ancyrocephalidae</taxon>
        <taxon>Cichlidogyrus</taxon>
    </lineage>
</organism>
<dbReference type="EMBL" id="JBJKFK010000412">
    <property type="protein sequence ID" value="KAL3317229.1"/>
    <property type="molecule type" value="Genomic_DNA"/>
</dbReference>
<name>A0ABD2QCE7_9PLAT</name>
<dbReference type="Proteomes" id="UP001626550">
    <property type="component" value="Unassembled WGS sequence"/>
</dbReference>
<keyword evidence="2" id="KW-1185">Reference proteome</keyword>
<protein>
    <submittedName>
        <fullName evidence="1">Uncharacterized protein</fullName>
    </submittedName>
</protein>